<dbReference type="SMART" id="SM00044">
    <property type="entry name" value="CYCc"/>
    <property type="match status" value="1"/>
</dbReference>
<dbReference type="STRING" id="1925591.BI308_15470"/>
<evidence type="ECO:0000256" key="3">
    <source>
        <dbReference type="ARBA" id="ARBA00012201"/>
    </source>
</evidence>
<dbReference type="Pfam" id="PF13426">
    <property type="entry name" value="PAS_9"/>
    <property type="match status" value="1"/>
</dbReference>
<dbReference type="InterPro" id="IPR029787">
    <property type="entry name" value="Nucleotide_cyclase"/>
</dbReference>
<keyword evidence="9" id="KW-0460">Magnesium</keyword>
<evidence type="ECO:0000313" key="21">
    <source>
        <dbReference type="EMBL" id="OJJ24694.1"/>
    </source>
</evidence>
<evidence type="ECO:0000256" key="4">
    <source>
        <dbReference type="ARBA" id="ARBA00021420"/>
    </source>
</evidence>
<evidence type="ECO:0000256" key="1">
    <source>
        <dbReference type="ARBA" id="ARBA00001593"/>
    </source>
</evidence>
<keyword evidence="22" id="KW-1185">Reference proteome</keyword>
<dbReference type="EMBL" id="MLAW01000027">
    <property type="protein sequence ID" value="OJJ24694.1"/>
    <property type="molecule type" value="Genomic_DNA"/>
</dbReference>
<keyword evidence="11" id="KW-0115">cAMP biosynthesis</keyword>
<keyword evidence="13 17" id="KW-0456">Lyase</keyword>
<dbReference type="PANTHER" id="PTHR11920">
    <property type="entry name" value="GUANYLYL CYCLASE"/>
    <property type="match status" value="1"/>
</dbReference>
<reference evidence="21" key="1">
    <citation type="submission" date="2016-10" db="EMBL/GenBank/DDBJ databases">
        <title>CRISPR-Cas defence system in Roseofilum reptotaenium: evidence of a bacteriophage-cyanobacterium arms race in the coral black band disease.</title>
        <authorList>
            <person name="Buerger P."/>
            <person name="Wood-Charlson E.M."/>
            <person name="Weynberg K.D."/>
            <person name="Willis B."/>
            <person name="Van Oppen M.J."/>
        </authorList>
    </citation>
    <scope>NUCLEOTIDE SEQUENCE [LARGE SCALE GENOMIC DNA]</scope>
    <source>
        <strain evidence="21">AO1-A</strain>
    </source>
</reference>
<dbReference type="GO" id="GO:0006171">
    <property type="term" value="P:cAMP biosynthetic process"/>
    <property type="evidence" value="ECO:0007669"/>
    <property type="project" value="UniProtKB-KW"/>
</dbReference>
<feature type="domain" description="PAS" evidence="18">
    <location>
        <begin position="136"/>
        <end position="187"/>
    </location>
</feature>
<dbReference type="GO" id="GO:0005886">
    <property type="term" value="C:plasma membrane"/>
    <property type="evidence" value="ECO:0007669"/>
    <property type="project" value="UniProtKB-ARBA"/>
</dbReference>
<evidence type="ECO:0000256" key="10">
    <source>
        <dbReference type="ARBA" id="ARBA00022989"/>
    </source>
</evidence>
<organism evidence="21 22">
    <name type="scientific">Roseofilum reptotaenium AO1-A</name>
    <dbReference type="NCBI Taxonomy" id="1925591"/>
    <lineage>
        <taxon>Bacteria</taxon>
        <taxon>Bacillati</taxon>
        <taxon>Cyanobacteriota</taxon>
        <taxon>Cyanophyceae</taxon>
        <taxon>Desertifilales</taxon>
        <taxon>Desertifilaceae</taxon>
        <taxon>Roseofilum</taxon>
    </lineage>
</organism>
<name>A0A1L9QPV2_9CYAN</name>
<dbReference type="CDD" id="cd07302">
    <property type="entry name" value="CHD"/>
    <property type="match status" value="1"/>
</dbReference>
<dbReference type="NCBIfam" id="TIGR00229">
    <property type="entry name" value="sensory_box"/>
    <property type="match status" value="1"/>
</dbReference>
<dbReference type="Pfam" id="PF13185">
    <property type="entry name" value="GAF_2"/>
    <property type="match status" value="1"/>
</dbReference>
<dbReference type="GO" id="GO:0035556">
    <property type="term" value="P:intracellular signal transduction"/>
    <property type="evidence" value="ECO:0007669"/>
    <property type="project" value="InterPro"/>
</dbReference>
<evidence type="ECO:0000256" key="14">
    <source>
        <dbReference type="ARBA" id="ARBA00032597"/>
    </source>
</evidence>
<protein>
    <recommendedName>
        <fullName evidence="4">Adenylate cyclase</fullName>
        <ecNumber evidence="3">4.6.1.1</ecNumber>
    </recommendedName>
    <alternativeName>
        <fullName evidence="14">ATP pyrophosphate-lyase</fullName>
    </alternativeName>
    <alternativeName>
        <fullName evidence="15">Adenylyl cyclase</fullName>
    </alternativeName>
</protein>
<dbReference type="InterPro" id="IPR029016">
    <property type="entry name" value="GAF-like_dom_sf"/>
</dbReference>
<evidence type="ECO:0000256" key="9">
    <source>
        <dbReference type="ARBA" id="ARBA00022842"/>
    </source>
</evidence>
<dbReference type="Gene3D" id="3.30.70.1230">
    <property type="entry name" value="Nucleotide cyclase"/>
    <property type="match status" value="1"/>
</dbReference>
<dbReference type="SMART" id="SM00091">
    <property type="entry name" value="PAS"/>
    <property type="match status" value="1"/>
</dbReference>
<evidence type="ECO:0000256" key="15">
    <source>
        <dbReference type="ARBA" id="ARBA00032637"/>
    </source>
</evidence>
<dbReference type="CDD" id="cd00130">
    <property type="entry name" value="PAS"/>
    <property type="match status" value="1"/>
</dbReference>
<dbReference type="SUPFAM" id="SSF55073">
    <property type="entry name" value="Nucleotide cyclase"/>
    <property type="match status" value="1"/>
</dbReference>
<comment type="subcellular location">
    <subcellularLocation>
        <location evidence="2">Membrane</location>
    </subcellularLocation>
</comment>
<dbReference type="InterPro" id="IPR003018">
    <property type="entry name" value="GAF"/>
</dbReference>
<accession>A0A1L9QPV2</accession>
<evidence type="ECO:0000256" key="16">
    <source>
        <dbReference type="ARBA" id="ARBA00064436"/>
    </source>
</evidence>
<evidence type="ECO:0000256" key="8">
    <source>
        <dbReference type="ARBA" id="ARBA00022840"/>
    </source>
</evidence>
<evidence type="ECO:0000256" key="11">
    <source>
        <dbReference type="ARBA" id="ARBA00022998"/>
    </source>
</evidence>
<evidence type="ECO:0000256" key="13">
    <source>
        <dbReference type="ARBA" id="ARBA00023239"/>
    </source>
</evidence>
<gene>
    <name evidence="21" type="ORF">BI308_15470</name>
</gene>
<evidence type="ECO:0000256" key="12">
    <source>
        <dbReference type="ARBA" id="ARBA00023136"/>
    </source>
</evidence>
<dbReference type="PANTHER" id="PTHR11920:SF335">
    <property type="entry name" value="GUANYLATE CYCLASE"/>
    <property type="match status" value="1"/>
</dbReference>
<keyword evidence="6" id="KW-0479">Metal-binding</keyword>
<dbReference type="Gene3D" id="3.30.450.40">
    <property type="match status" value="1"/>
</dbReference>
<keyword evidence="7" id="KW-0547">Nucleotide-binding</keyword>
<dbReference type="PROSITE" id="PS50113">
    <property type="entry name" value="PAC"/>
    <property type="match status" value="1"/>
</dbReference>
<keyword evidence="12" id="KW-0472">Membrane</keyword>
<dbReference type="Gene3D" id="3.30.450.20">
    <property type="entry name" value="PAS domain"/>
    <property type="match status" value="1"/>
</dbReference>
<dbReference type="FunFam" id="3.30.70.1230:FF:000033">
    <property type="entry name" value="Adenylate cyclase"/>
    <property type="match status" value="1"/>
</dbReference>
<proteinExistence type="inferred from homology"/>
<dbReference type="InterPro" id="IPR018297">
    <property type="entry name" value="A/G_cyclase_CS"/>
</dbReference>
<sequence length="650" mass="73984">MSKTMVPKHLEYVILDRELIILDFSDDADRLVGGEDPLKTGESFQFYFPETYGIEEILELIVLGEQDGFDIKAISRSSDVNYPLYVDLYFIANPHSEDFQELIVFLEDVTERMNLEQSLVQATNENSIVINALAKSENYIQQLIHSMAEALIVTNHLGKIKTVNPAVYDLLEYSKEELIGQPIRDLLGDHPLSHEWVSNEKFLQGEVLTDIEVLIPNKRGEKLSIAFSCAALDTDVPTLKDILYVGRDITKTKQAQKRLYIQYSVARVLSRSLMLDEALPNILRVLVENLEWDMGVYWIPKQIKDRNDNLIPTNKLLRQTLWKMPEAEFPRLSKLTEATLTLGEGWLGKIYRDNQPRWITHLELERETLQKELGAIEKVNAIVGFPVSSDEDKLGMITLFSQATQPMDEELVQMLAGIGNQLCQFIKRKKIEISLFYQKKQTEKLLHNILPARIAELLKKTSGAIAEYFEEVTVLFADIVGFTKLSEEKTASELVALLNRIFSKFDQLTEDYRLEKIKTIGDAYMVVGGLPTPRHDHAEAIANMALKMQEAMAELNQDMNTNFQIRIGVNSGPVVAGVIGKKKFSYDLWGDTVNTASRMESHGIPGQIQVTRTTYEALKLTYYLQHRGKINIKGKGEMDTYMLTGKRLNP</sequence>
<feature type="domain" description="PAC" evidence="19">
    <location>
        <begin position="209"/>
        <end position="261"/>
    </location>
</feature>
<dbReference type="Proteomes" id="UP000183940">
    <property type="component" value="Unassembled WGS sequence"/>
</dbReference>
<dbReference type="GO" id="GO:0004016">
    <property type="term" value="F:adenylate cyclase activity"/>
    <property type="evidence" value="ECO:0007669"/>
    <property type="project" value="UniProtKB-EC"/>
</dbReference>
<dbReference type="InterPro" id="IPR035965">
    <property type="entry name" value="PAS-like_dom_sf"/>
</dbReference>
<dbReference type="InterPro" id="IPR000014">
    <property type="entry name" value="PAS"/>
</dbReference>
<dbReference type="InterPro" id="IPR000700">
    <property type="entry name" value="PAS-assoc_C"/>
</dbReference>
<comment type="subunit">
    <text evidence="16">Homodimer. Can also exist as monomer.</text>
</comment>
<keyword evidence="10" id="KW-1133">Transmembrane helix</keyword>
<keyword evidence="5" id="KW-0812">Transmembrane</keyword>
<keyword evidence="8" id="KW-0067">ATP-binding</keyword>
<evidence type="ECO:0000259" key="20">
    <source>
        <dbReference type="PROSITE" id="PS50125"/>
    </source>
</evidence>
<dbReference type="GO" id="GO:0005524">
    <property type="term" value="F:ATP binding"/>
    <property type="evidence" value="ECO:0007669"/>
    <property type="project" value="UniProtKB-KW"/>
</dbReference>
<evidence type="ECO:0000256" key="2">
    <source>
        <dbReference type="ARBA" id="ARBA00004370"/>
    </source>
</evidence>
<dbReference type="AlphaFoldDB" id="A0A1L9QPV2"/>
<dbReference type="SUPFAM" id="SSF55781">
    <property type="entry name" value="GAF domain-like"/>
    <property type="match status" value="1"/>
</dbReference>
<dbReference type="SUPFAM" id="SSF55785">
    <property type="entry name" value="PYP-like sensor domain (PAS domain)"/>
    <property type="match status" value="1"/>
</dbReference>
<dbReference type="InterPro" id="IPR050401">
    <property type="entry name" value="Cyclic_nucleotide_synthase"/>
</dbReference>
<dbReference type="Pfam" id="PF00211">
    <property type="entry name" value="Guanylate_cyc"/>
    <property type="match status" value="1"/>
</dbReference>
<dbReference type="PROSITE" id="PS50112">
    <property type="entry name" value="PAS"/>
    <property type="match status" value="1"/>
</dbReference>
<dbReference type="InterPro" id="IPR001054">
    <property type="entry name" value="A/G_cyclase"/>
</dbReference>
<evidence type="ECO:0000313" key="22">
    <source>
        <dbReference type="Proteomes" id="UP000183940"/>
    </source>
</evidence>
<evidence type="ECO:0000256" key="5">
    <source>
        <dbReference type="ARBA" id="ARBA00022692"/>
    </source>
</evidence>
<comment type="caution">
    <text evidence="21">The sequence shown here is derived from an EMBL/GenBank/DDBJ whole genome shotgun (WGS) entry which is preliminary data.</text>
</comment>
<evidence type="ECO:0000256" key="6">
    <source>
        <dbReference type="ARBA" id="ARBA00022723"/>
    </source>
</evidence>
<evidence type="ECO:0000259" key="19">
    <source>
        <dbReference type="PROSITE" id="PS50113"/>
    </source>
</evidence>
<evidence type="ECO:0000256" key="7">
    <source>
        <dbReference type="ARBA" id="ARBA00022741"/>
    </source>
</evidence>
<evidence type="ECO:0000259" key="18">
    <source>
        <dbReference type="PROSITE" id="PS50112"/>
    </source>
</evidence>
<dbReference type="PROSITE" id="PS50125">
    <property type="entry name" value="GUANYLATE_CYCLASE_2"/>
    <property type="match status" value="1"/>
</dbReference>
<dbReference type="EC" id="4.6.1.1" evidence="3"/>
<evidence type="ECO:0000256" key="17">
    <source>
        <dbReference type="RuleBase" id="RU000405"/>
    </source>
</evidence>
<dbReference type="GO" id="GO:0046872">
    <property type="term" value="F:metal ion binding"/>
    <property type="evidence" value="ECO:0007669"/>
    <property type="project" value="UniProtKB-KW"/>
</dbReference>
<dbReference type="PROSITE" id="PS00452">
    <property type="entry name" value="GUANYLATE_CYCLASE_1"/>
    <property type="match status" value="1"/>
</dbReference>
<comment type="catalytic activity">
    <reaction evidence="1">
        <text>ATP = 3',5'-cyclic AMP + diphosphate</text>
        <dbReference type="Rhea" id="RHEA:15389"/>
        <dbReference type="ChEBI" id="CHEBI:30616"/>
        <dbReference type="ChEBI" id="CHEBI:33019"/>
        <dbReference type="ChEBI" id="CHEBI:58165"/>
        <dbReference type="EC" id="4.6.1.1"/>
    </reaction>
</comment>
<feature type="domain" description="Guanylate cyclase" evidence="20">
    <location>
        <begin position="473"/>
        <end position="600"/>
    </location>
</feature>
<comment type="similarity">
    <text evidence="17">Belongs to the adenylyl cyclase class-4/guanylyl cyclase family.</text>
</comment>